<evidence type="ECO:0000256" key="9">
    <source>
        <dbReference type="HAMAP-Rule" id="MF_00024"/>
    </source>
</evidence>
<accession>A0A255HBK4</accession>
<evidence type="ECO:0000256" key="8">
    <source>
        <dbReference type="ARBA" id="ARBA00023136"/>
    </source>
</evidence>
<evidence type="ECO:0000256" key="5">
    <source>
        <dbReference type="ARBA" id="ARBA00022573"/>
    </source>
</evidence>
<dbReference type="AlphaFoldDB" id="A0A255HBK4"/>
<dbReference type="UniPathway" id="UPA00148"/>
<dbReference type="InterPro" id="IPR004485">
    <property type="entry name" value="Cobalamin_biosynth_CobD/CbiB"/>
</dbReference>
<dbReference type="GO" id="GO:0005886">
    <property type="term" value="C:plasma membrane"/>
    <property type="evidence" value="ECO:0007669"/>
    <property type="project" value="UniProtKB-SubCell"/>
</dbReference>
<gene>
    <name evidence="9" type="primary">cobD</name>
    <name evidence="10" type="ORF">CGZ93_01675</name>
</gene>
<dbReference type="NCBIfam" id="NF002276">
    <property type="entry name" value="PRK01209.1-4"/>
    <property type="match status" value="1"/>
</dbReference>
<evidence type="ECO:0000313" key="11">
    <source>
        <dbReference type="Proteomes" id="UP000216311"/>
    </source>
</evidence>
<dbReference type="NCBIfam" id="TIGR00380">
    <property type="entry name" value="cobal_cbiB"/>
    <property type="match status" value="1"/>
</dbReference>
<comment type="similarity">
    <text evidence="3 9">Belongs to the CobD/CbiB family.</text>
</comment>
<organism evidence="10 11">
    <name type="scientific">Enemella dayhoffiae</name>
    <dbReference type="NCBI Taxonomy" id="2016507"/>
    <lineage>
        <taxon>Bacteria</taxon>
        <taxon>Bacillati</taxon>
        <taxon>Actinomycetota</taxon>
        <taxon>Actinomycetes</taxon>
        <taxon>Propionibacteriales</taxon>
        <taxon>Propionibacteriaceae</taxon>
        <taxon>Enemella</taxon>
    </lineage>
</organism>
<keyword evidence="4 9" id="KW-1003">Cell membrane</keyword>
<comment type="subcellular location">
    <subcellularLocation>
        <location evidence="1 9">Cell membrane</location>
        <topology evidence="1 9">Multi-pass membrane protein</topology>
    </subcellularLocation>
</comment>
<evidence type="ECO:0000256" key="7">
    <source>
        <dbReference type="ARBA" id="ARBA00022989"/>
    </source>
</evidence>
<keyword evidence="8 9" id="KW-0472">Membrane</keyword>
<evidence type="ECO:0000256" key="6">
    <source>
        <dbReference type="ARBA" id="ARBA00022692"/>
    </source>
</evidence>
<comment type="caution">
    <text evidence="10">The sequence shown here is derived from an EMBL/GenBank/DDBJ whole genome shotgun (WGS) entry which is preliminary data.</text>
</comment>
<evidence type="ECO:0000313" key="10">
    <source>
        <dbReference type="EMBL" id="OYO25370.1"/>
    </source>
</evidence>
<proteinExistence type="inferred from homology"/>
<dbReference type="GO" id="GO:0009236">
    <property type="term" value="P:cobalamin biosynthetic process"/>
    <property type="evidence" value="ECO:0007669"/>
    <property type="project" value="UniProtKB-UniRule"/>
</dbReference>
<keyword evidence="6 9" id="KW-0812">Transmembrane</keyword>
<dbReference type="PANTHER" id="PTHR34308:SF1">
    <property type="entry name" value="COBALAMIN BIOSYNTHESIS PROTEIN CBIB"/>
    <property type="match status" value="1"/>
</dbReference>
<sequence length="304" mass="31540">MLLGLLADELFGDPRQGHPVAGFGRLAQALERRTWRDDQLAGIAHEAILVGGVAGAAAALQRATTGTGWRLPVTVAATWVVLGGSSLRREAAAVDALLSADDLPAARQRIRNLVGRDPSNLAADELARACVESVAENTSDAVVAPLFWGAVAGLPGLLGYRAVNTLDAMIGHRTPRYRNFGWAAARLDDLANWIPARLCTALTIAAAPLVGGSSTAALRAVRRDAHHHPSPNAGPVEAAFAGALGVRLGGRNSYQGQVEDRGTLGDGPPVTRADIVRANRLALIVSLGAAATAALLGRTPRLAK</sequence>
<dbReference type="HAMAP" id="MF_00024">
    <property type="entry name" value="CobD_CbiB"/>
    <property type="match status" value="1"/>
</dbReference>
<evidence type="ECO:0000256" key="2">
    <source>
        <dbReference type="ARBA" id="ARBA00004953"/>
    </source>
</evidence>
<keyword evidence="11" id="KW-1185">Reference proteome</keyword>
<keyword evidence="7 9" id="KW-1133">Transmembrane helix</keyword>
<dbReference type="GO" id="GO:0048472">
    <property type="term" value="F:threonine-phosphate decarboxylase activity"/>
    <property type="evidence" value="ECO:0007669"/>
    <property type="project" value="InterPro"/>
</dbReference>
<dbReference type="Proteomes" id="UP000216311">
    <property type="component" value="Unassembled WGS sequence"/>
</dbReference>
<protein>
    <recommendedName>
        <fullName evidence="9">Cobalamin biosynthesis protein CobD</fullName>
    </recommendedName>
</protein>
<dbReference type="EMBL" id="NMVQ01000001">
    <property type="protein sequence ID" value="OYO25370.1"/>
    <property type="molecule type" value="Genomic_DNA"/>
</dbReference>
<dbReference type="PANTHER" id="PTHR34308">
    <property type="entry name" value="COBALAMIN BIOSYNTHESIS PROTEIN CBIB"/>
    <property type="match status" value="1"/>
</dbReference>
<comment type="function">
    <text evidence="9">Converts cobyric acid to cobinamide by the addition of aminopropanol on the F carboxylic group.</text>
</comment>
<reference evidence="10 11" key="1">
    <citation type="submission" date="2017-07" db="EMBL/GenBank/DDBJ databases">
        <title>Draft whole genome sequences of clinical Proprionibacteriaceae strains.</title>
        <authorList>
            <person name="Bernier A.-M."/>
            <person name="Bernard K."/>
            <person name="Domingo M.-C."/>
        </authorList>
    </citation>
    <scope>NUCLEOTIDE SEQUENCE [LARGE SCALE GENOMIC DNA]</scope>
    <source>
        <strain evidence="10 11">NML 130396</strain>
    </source>
</reference>
<evidence type="ECO:0000256" key="4">
    <source>
        <dbReference type="ARBA" id="ARBA00022475"/>
    </source>
</evidence>
<dbReference type="OrthoDB" id="9811967at2"/>
<dbReference type="GO" id="GO:0015420">
    <property type="term" value="F:ABC-type vitamin B12 transporter activity"/>
    <property type="evidence" value="ECO:0007669"/>
    <property type="project" value="UniProtKB-UniRule"/>
</dbReference>
<name>A0A255HBK4_9ACTN</name>
<evidence type="ECO:0000256" key="3">
    <source>
        <dbReference type="ARBA" id="ARBA00006263"/>
    </source>
</evidence>
<dbReference type="Pfam" id="PF03186">
    <property type="entry name" value="CobD_Cbib"/>
    <property type="match status" value="1"/>
</dbReference>
<keyword evidence="5 9" id="KW-0169">Cobalamin biosynthesis</keyword>
<evidence type="ECO:0000256" key="1">
    <source>
        <dbReference type="ARBA" id="ARBA00004651"/>
    </source>
</evidence>
<comment type="pathway">
    <text evidence="2 9">Cofactor biosynthesis; adenosylcobalamin biosynthesis.</text>
</comment>